<proteinExistence type="predicted"/>
<dbReference type="RefSeq" id="XP_016757682.1">
    <property type="nucleotide sequence ID" value="XM_016901603.1"/>
</dbReference>
<dbReference type="HOGENOM" id="CLU_2905615_0_0_1"/>
<accession>N1QDL6</accession>
<evidence type="ECO:0000313" key="3">
    <source>
        <dbReference type="Proteomes" id="UP000016931"/>
    </source>
</evidence>
<feature type="region of interest" description="Disordered" evidence="1">
    <location>
        <begin position="1"/>
        <end position="35"/>
    </location>
</feature>
<dbReference type="EMBL" id="KB456269">
    <property type="protein sequence ID" value="EMF09561.1"/>
    <property type="molecule type" value="Genomic_DNA"/>
</dbReference>
<evidence type="ECO:0000256" key="1">
    <source>
        <dbReference type="SAM" id="MobiDB-lite"/>
    </source>
</evidence>
<gene>
    <name evidence="2" type="ORF">SEPMUDRAFT_120405</name>
</gene>
<dbReference type="Proteomes" id="UP000016931">
    <property type="component" value="Unassembled WGS sequence"/>
</dbReference>
<name>N1QDL6_SPHMS</name>
<protein>
    <submittedName>
        <fullName evidence="2">Uncharacterized protein</fullName>
    </submittedName>
</protein>
<reference evidence="2 3" key="1">
    <citation type="journal article" date="2012" name="PLoS Pathog.">
        <title>Diverse lifestyles and strategies of plant pathogenesis encoded in the genomes of eighteen Dothideomycetes fungi.</title>
        <authorList>
            <person name="Ohm R.A."/>
            <person name="Feau N."/>
            <person name="Henrissat B."/>
            <person name="Schoch C.L."/>
            <person name="Horwitz B.A."/>
            <person name="Barry K.W."/>
            <person name="Condon B.J."/>
            <person name="Copeland A.C."/>
            <person name="Dhillon B."/>
            <person name="Glaser F."/>
            <person name="Hesse C.N."/>
            <person name="Kosti I."/>
            <person name="LaButti K."/>
            <person name="Lindquist E.A."/>
            <person name="Lucas S."/>
            <person name="Salamov A.A."/>
            <person name="Bradshaw R.E."/>
            <person name="Ciuffetti L."/>
            <person name="Hamelin R.C."/>
            <person name="Kema G.H.J."/>
            <person name="Lawrence C."/>
            <person name="Scott J.A."/>
            <person name="Spatafora J.W."/>
            <person name="Turgeon B.G."/>
            <person name="de Wit P.J.G.M."/>
            <person name="Zhong S."/>
            <person name="Goodwin S.B."/>
            <person name="Grigoriev I.V."/>
        </authorList>
    </citation>
    <scope>NUCLEOTIDE SEQUENCE [LARGE SCALE GENOMIC DNA]</scope>
    <source>
        <strain evidence="2 3">SO2202</strain>
    </source>
</reference>
<sequence>MGCSSSKPAAKYETYGVTQSARPAKKDKRYGPDDKCQRWADEATRKTGHKWTRNHAGVVYGI</sequence>
<evidence type="ECO:0000313" key="2">
    <source>
        <dbReference type="EMBL" id="EMF09561.1"/>
    </source>
</evidence>
<dbReference type="AlphaFoldDB" id="N1QDL6"/>
<organism evidence="2 3">
    <name type="scientific">Sphaerulina musiva (strain SO2202)</name>
    <name type="common">Poplar stem canker fungus</name>
    <name type="synonym">Septoria musiva</name>
    <dbReference type="NCBI Taxonomy" id="692275"/>
    <lineage>
        <taxon>Eukaryota</taxon>
        <taxon>Fungi</taxon>
        <taxon>Dikarya</taxon>
        <taxon>Ascomycota</taxon>
        <taxon>Pezizomycotina</taxon>
        <taxon>Dothideomycetes</taxon>
        <taxon>Dothideomycetidae</taxon>
        <taxon>Mycosphaerellales</taxon>
        <taxon>Mycosphaerellaceae</taxon>
        <taxon>Sphaerulina</taxon>
    </lineage>
</organism>
<dbReference type="GeneID" id="27898740"/>
<keyword evidence="3" id="KW-1185">Reference proteome</keyword>
<dbReference type="OrthoDB" id="18087at2759"/>